<keyword evidence="10 20" id="KW-0735">Signal-anchor</keyword>
<evidence type="ECO:0000256" key="21">
    <source>
        <dbReference type="SAM" id="Coils"/>
    </source>
</evidence>
<keyword evidence="15 20" id="KW-0464">Manganese</keyword>
<evidence type="ECO:0000256" key="6">
    <source>
        <dbReference type="ARBA" id="ARBA00022676"/>
    </source>
</evidence>
<feature type="transmembrane region" description="Helical" evidence="20">
    <location>
        <begin position="6"/>
        <end position="26"/>
    </location>
</feature>
<keyword evidence="23" id="KW-1185">Reference proteome</keyword>
<dbReference type="GO" id="GO:0003827">
    <property type="term" value="F:alpha-1,3-mannosylglycoprotein 2-beta-N-acetylglucosaminyltransferase activity"/>
    <property type="evidence" value="ECO:0007669"/>
    <property type="project" value="UniProtKB-UniRule"/>
</dbReference>
<feature type="coiled-coil region" evidence="21">
    <location>
        <begin position="36"/>
        <end position="84"/>
    </location>
</feature>
<organism evidence="22 23">
    <name type="scientific">Dinothrombium tinctorium</name>
    <dbReference type="NCBI Taxonomy" id="1965070"/>
    <lineage>
        <taxon>Eukaryota</taxon>
        <taxon>Metazoa</taxon>
        <taxon>Ecdysozoa</taxon>
        <taxon>Arthropoda</taxon>
        <taxon>Chelicerata</taxon>
        <taxon>Arachnida</taxon>
        <taxon>Acari</taxon>
        <taxon>Acariformes</taxon>
        <taxon>Trombidiformes</taxon>
        <taxon>Prostigmata</taxon>
        <taxon>Anystina</taxon>
        <taxon>Parasitengona</taxon>
        <taxon>Trombidioidea</taxon>
        <taxon>Trombidiidae</taxon>
        <taxon>Dinothrombium</taxon>
    </lineage>
</organism>
<keyword evidence="5" id="KW-0963">Cytoplasm</keyword>
<dbReference type="PANTHER" id="PTHR10468:SF0">
    <property type="entry name" value="ALPHA-1,3-MANNOSYL-GLYCOPROTEIN 2-BETA-N-ACETYLGLUCOSAMINYLTRANSFERASE"/>
    <property type="match status" value="1"/>
</dbReference>
<dbReference type="EC" id="2.4.1.101" evidence="17 20"/>
<evidence type="ECO:0000313" key="22">
    <source>
        <dbReference type="EMBL" id="RWS16140.1"/>
    </source>
</evidence>
<evidence type="ECO:0000256" key="4">
    <source>
        <dbReference type="ARBA" id="ARBA00006492"/>
    </source>
</evidence>
<evidence type="ECO:0000256" key="19">
    <source>
        <dbReference type="ARBA" id="ARBA00049421"/>
    </source>
</evidence>
<keyword evidence="13 20" id="KW-0472">Membrane</keyword>
<evidence type="ECO:0000256" key="13">
    <source>
        <dbReference type="ARBA" id="ARBA00023136"/>
    </source>
</evidence>
<evidence type="ECO:0000256" key="9">
    <source>
        <dbReference type="ARBA" id="ARBA00022723"/>
    </source>
</evidence>
<dbReference type="InterPro" id="IPR029044">
    <property type="entry name" value="Nucleotide-diphossugar_trans"/>
</dbReference>
<evidence type="ECO:0000313" key="23">
    <source>
        <dbReference type="Proteomes" id="UP000285301"/>
    </source>
</evidence>
<evidence type="ECO:0000256" key="14">
    <source>
        <dbReference type="ARBA" id="ARBA00023157"/>
    </source>
</evidence>
<dbReference type="InterPro" id="IPR004139">
    <property type="entry name" value="Glyco_trans_13"/>
</dbReference>
<dbReference type="CDD" id="cd02514">
    <property type="entry name" value="GT13_GLCNAC-TI"/>
    <property type="match status" value="1"/>
</dbReference>
<proteinExistence type="inferred from homology"/>
<sequence>MRKKTFYLIGSISFICWTIIICYLFVHKPLGKGFKYKDVTIQVEKLENELQSQLKVNEYLLMHLKALKKQIQETGKDLKRILEENPSALSIQTERKAINTEDTICVLLLACNRVTVARSLEKLIKHRNNDLSFPIIVSQDCNHEQTTNVIKRFGDQITLIQHPDQSDIFLPPREKKFKGYYKIARHYRWALNQTFHSFGCNTAIIVEDDLDIAPDFFEYFRGLYPILKTDPTLWCVSAWNDNGKEGQVANEPTLLYRTDFFSGLGWMLTKETWLELLDKWPRAYWDDWIRHPAQRKDRACIRPEISRTKTFGKIGVSNGLFYEKHLKYIKLNEKFVPFTKLNLTYLLKDNYDVAFLKSVYGSPSVSIQELLSGNIETNVAVRITYKTKDEFKRYAKVLKLMEDFKSGVPRVGYRGVVSFVFQNRRVYLAPIPEWKGYDTSWT</sequence>
<keyword evidence="7 22" id="KW-0808">Transferase</keyword>
<dbReference type="GO" id="GO:0000139">
    <property type="term" value="C:Golgi membrane"/>
    <property type="evidence" value="ECO:0007669"/>
    <property type="project" value="UniProtKB-SubCell"/>
</dbReference>
<comment type="cofactor">
    <cofactor evidence="20">
        <name>Mn(2+)</name>
        <dbReference type="ChEBI" id="CHEBI:29035"/>
    </cofactor>
    <text evidence="20">The cofactor is mostly bound to the substrate.</text>
</comment>
<keyword evidence="14" id="KW-1015">Disulfide bond</keyword>
<evidence type="ECO:0000256" key="18">
    <source>
        <dbReference type="ARBA" id="ARBA00041712"/>
    </source>
</evidence>
<evidence type="ECO:0000256" key="16">
    <source>
        <dbReference type="ARBA" id="ARBA00037706"/>
    </source>
</evidence>
<dbReference type="EMBL" id="NCKU01000289">
    <property type="protein sequence ID" value="RWS16140.1"/>
    <property type="molecule type" value="Genomic_DNA"/>
</dbReference>
<dbReference type="UniPathway" id="UPA00378"/>
<comment type="caution">
    <text evidence="22">The sequence shown here is derived from an EMBL/GenBank/DDBJ whole genome shotgun (WGS) entry which is preliminary data.</text>
</comment>
<dbReference type="AlphaFoldDB" id="A0A3S3SJW6"/>
<dbReference type="GO" id="GO:0030145">
    <property type="term" value="F:manganese ion binding"/>
    <property type="evidence" value="ECO:0007669"/>
    <property type="project" value="UniProtKB-UniRule"/>
</dbReference>
<dbReference type="Pfam" id="PF03071">
    <property type="entry name" value="GNT-I"/>
    <property type="match status" value="1"/>
</dbReference>
<accession>A0A3S3SJW6</accession>
<evidence type="ECO:0000256" key="15">
    <source>
        <dbReference type="ARBA" id="ARBA00023211"/>
    </source>
</evidence>
<keyword evidence="9 20" id="KW-0479">Metal-binding</keyword>
<dbReference type="PANTHER" id="PTHR10468">
    <property type="entry name" value="PROTEIN O-LINKED-MANNOSE BETA-1,2-N-ACETYLGLUCOSAMINYLTRANSFERASE 1/ALPHA-1,3-MANNOSYL-GLYCOPROTEIN 2-BETA-N-ACETYLGLUCOSAMINYLTRANSFERASE"/>
    <property type="match status" value="1"/>
</dbReference>
<keyword evidence="8 20" id="KW-0812">Transmembrane</keyword>
<dbReference type="FunFam" id="3.90.550.10:FF:000055">
    <property type="entry name" value="Alpha-1,3-mannosyl-glycoprotein 2-beta-N-acetylglucosaminyltransferase"/>
    <property type="match status" value="1"/>
</dbReference>
<dbReference type="Gene3D" id="3.90.550.10">
    <property type="entry name" value="Spore Coat Polysaccharide Biosynthesis Protein SpsA, Chain A"/>
    <property type="match status" value="1"/>
</dbReference>
<gene>
    <name evidence="22" type="ORF">B4U79_04571</name>
</gene>
<dbReference type="GO" id="GO:0048471">
    <property type="term" value="C:perinuclear region of cytoplasm"/>
    <property type="evidence" value="ECO:0007669"/>
    <property type="project" value="UniProtKB-SubCell"/>
</dbReference>
<dbReference type="InterPro" id="IPR052261">
    <property type="entry name" value="Glycosyltransferase_13"/>
</dbReference>
<dbReference type="GO" id="GO:0006487">
    <property type="term" value="P:protein N-linked glycosylation"/>
    <property type="evidence" value="ECO:0007669"/>
    <property type="project" value="TreeGrafter"/>
</dbReference>
<comment type="function">
    <text evidence="16 20">Initiates complex N-linked carbohydrate formation. Essential for the conversion of high-mannose to hybrid and complex N-glycans.</text>
</comment>
<name>A0A3S3SJW6_9ACAR</name>
<dbReference type="FunFam" id="3.10.180.20:FF:000001">
    <property type="entry name" value="alpha-1,3-mannosyl-glycoprotein 2-beta-N-acetylglucosaminyltransferase"/>
    <property type="match status" value="1"/>
</dbReference>
<evidence type="ECO:0000256" key="3">
    <source>
        <dbReference type="ARBA" id="ARBA00004922"/>
    </source>
</evidence>
<evidence type="ECO:0000256" key="10">
    <source>
        <dbReference type="ARBA" id="ARBA00022968"/>
    </source>
</evidence>
<evidence type="ECO:0000256" key="1">
    <source>
        <dbReference type="ARBA" id="ARBA00004323"/>
    </source>
</evidence>
<dbReference type="STRING" id="1965070.A0A3S3SJW6"/>
<keyword evidence="11 20" id="KW-1133">Transmembrane helix</keyword>
<evidence type="ECO:0000256" key="17">
    <source>
        <dbReference type="ARBA" id="ARBA00038949"/>
    </source>
</evidence>
<keyword evidence="12 20" id="KW-0333">Golgi apparatus</keyword>
<evidence type="ECO:0000256" key="11">
    <source>
        <dbReference type="ARBA" id="ARBA00022989"/>
    </source>
</evidence>
<evidence type="ECO:0000256" key="2">
    <source>
        <dbReference type="ARBA" id="ARBA00004556"/>
    </source>
</evidence>
<comment type="catalytic activity">
    <reaction evidence="19 20">
        <text>N(4)-(alpha-D-Man-(1-&gt;3)-[alpha-D-Man-(1-&gt;3)-[alpha-D-Man-(1-&gt;6)]-alpha-D-Man-(1-&gt;6)]-beta-D-Man-(1-&gt;4)-beta-D-GlcNAc-(1-&gt;4)-beta-D-GlcNAc)-L-asparaginyl-[protein] (N-glucan mannose isomer 5A1,2) + UDP-N-acetyl-alpha-D-glucosamine = N(4)-{beta-D-GlcNAc-(1-&gt;2)-alpha-D-Man-(1-&gt;3)-[alpha-D-Man-(1-&gt;3)-[alpha-D-Man-(1-&gt;6)]-alpha-D-Man-(1-&gt;6)]-beta-D-Man-(1-&gt;4)-beta-D-GlcNAc-(1-&gt;4)-beta-D-GlcNAc}-L-asparaginyl-[protein] + UDP + H(+)</text>
        <dbReference type="Rhea" id="RHEA:11456"/>
        <dbReference type="Rhea" id="RHEA-COMP:14367"/>
        <dbReference type="Rhea" id="RHEA-COMP:14368"/>
        <dbReference type="ChEBI" id="CHEBI:15378"/>
        <dbReference type="ChEBI" id="CHEBI:57705"/>
        <dbReference type="ChEBI" id="CHEBI:58223"/>
        <dbReference type="ChEBI" id="CHEBI:59087"/>
        <dbReference type="ChEBI" id="CHEBI:60625"/>
        <dbReference type="EC" id="2.4.1.101"/>
    </reaction>
</comment>
<reference evidence="22 23" key="1">
    <citation type="journal article" date="2018" name="Gigascience">
        <title>Genomes of trombidid mites reveal novel predicted allergens and laterally-transferred genes associated with secondary metabolism.</title>
        <authorList>
            <person name="Dong X."/>
            <person name="Chaisiri K."/>
            <person name="Xia D."/>
            <person name="Armstrong S.D."/>
            <person name="Fang Y."/>
            <person name="Donnelly M.J."/>
            <person name="Kadowaki T."/>
            <person name="McGarry J.W."/>
            <person name="Darby A.C."/>
            <person name="Makepeace B.L."/>
        </authorList>
    </citation>
    <scope>NUCLEOTIDE SEQUENCE [LARGE SCALE GENOMIC DNA]</scope>
    <source>
        <strain evidence="22">UoL-WK</strain>
    </source>
</reference>
<evidence type="ECO:0000256" key="12">
    <source>
        <dbReference type="ARBA" id="ARBA00023034"/>
    </source>
</evidence>
<comment type="similarity">
    <text evidence="4 20">Belongs to the glycosyltransferase 13 family.</text>
</comment>
<dbReference type="Gene3D" id="3.10.180.20">
    <property type="entry name" value="N-Acetylglucosaminyltransferase I, Domain 2"/>
    <property type="match status" value="1"/>
</dbReference>
<keyword evidence="6 20" id="KW-0328">Glycosyltransferase</keyword>
<dbReference type="Proteomes" id="UP000285301">
    <property type="component" value="Unassembled WGS sequence"/>
</dbReference>
<evidence type="ECO:0000256" key="5">
    <source>
        <dbReference type="ARBA" id="ARBA00022490"/>
    </source>
</evidence>
<keyword evidence="21" id="KW-0175">Coiled coil</keyword>
<protein>
    <recommendedName>
        <fullName evidence="17 20">Alpha-1,3-mannosyl-glycoprotein 2-beta-N-acetylglucosaminyltransferase</fullName>
        <shortName evidence="20">GNT-I</shortName>
        <shortName evidence="20">GlcNAc-T I</shortName>
        <ecNumber evidence="17 20">2.4.1.101</ecNumber>
    </recommendedName>
    <alternativeName>
        <fullName evidence="18 20">N-glycosyl-oligosaccharide-glycoprotein N-acetylglucosaminyltransferase I</fullName>
    </alternativeName>
</protein>
<evidence type="ECO:0000256" key="7">
    <source>
        <dbReference type="ARBA" id="ARBA00022679"/>
    </source>
</evidence>
<evidence type="ECO:0000256" key="20">
    <source>
        <dbReference type="RuleBase" id="RU368119"/>
    </source>
</evidence>
<evidence type="ECO:0000256" key="8">
    <source>
        <dbReference type="ARBA" id="ARBA00022692"/>
    </source>
</evidence>
<comment type="pathway">
    <text evidence="3 20">Protein modification; protein glycosylation.</text>
</comment>
<dbReference type="OrthoDB" id="440755at2759"/>
<comment type="subcellular location">
    <subcellularLocation>
        <location evidence="2">Cytoplasm</location>
        <location evidence="2">Perinuclear region</location>
    </subcellularLocation>
    <subcellularLocation>
        <location evidence="1 20">Golgi apparatus membrane</location>
        <topology evidence="1 20">Single-pass type II membrane protein</topology>
    </subcellularLocation>
</comment>
<dbReference type="SUPFAM" id="SSF53448">
    <property type="entry name" value="Nucleotide-diphospho-sugar transferases"/>
    <property type="match status" value="1"/>
</dbReference>